<name>A0A077VJ11_9STAP</name>
<dbReference type="InterPro" id="IPR016181">
    <property type="entry name" value="Acyl_CoA_acyltransferase"/>
</dbReference>
<dbReference type="AlphaFoldDB" id="A0A077VJ11"/>
<dbReference type="EMBL" id="CCEH01000009">
    <property type="protein sequence ID" value="CDR28214.1"/>
    <property type="molecule type" value="Genomic_DNA"/>
</dbReference>
<dbReference type="SUPFAM" id="SSF55729">
    <property type="entry name" value="Acyl-CoA N-acyltransferases (Nat)"/>
    <property type="match status" value="1"/>
</dbReference>
<evidence type="ECO:0000313" key="2">
    <source>
        <dbReference type="EMBL" id="CDR28214.1"/>
    </source>
</evidence>
<dbReference type="Pfam" id="PF00583">
    <property type="entry name" value="Acetyltransf_1"/>
    <property type="match status" value="1"/>
</dbReference>
<dbReference type="Proteomes" id="UP000044616">
    <property type="component" value="Unassembled WGS sequence"/>
</dbReference>
<sequence length="185" mass="21922">MKMIRQARPEDQFDIAKLVYMVWEDMELDIVKAVPKDKILTAIEKSCVDVRYRTYYEHIYVYEVEGKIAGCIISYNGKYELEYEKTWEQLNLPDEFQQYGTPLPVKEAKDDECYIETIATFEEYRGRGIATKLLTKLLESNTNVKWSLNCDVNNQTALKLYQKVGFTFDGYIELYKHKYHHLIVK</sequence>
<dbReference type="Gene3D" id="3.40.630.30">
    <property type="match status" value="1"/>
</dbReference>
<evidence type="ECO:0000313" key="3">
    <source>
        <dbReference type="Proteomes" id="UP000044616"/>
    </source>
</evidence>
<dbReference type="CDD" id="cd04301">
    <property type="entry name" value="NAT_SF"/>
    <property type="match status" value="1"/>
</dbReference>
<organism evidence="2 3">
    <name type="scientific">Staphylococcus schweitzeri</name>
    <dbReference type="NCBI Taxonomy" id="1654388"/>
    <lineage>
        <taxon>Bacteria</taxon>
        <taxon>Bacillati</taxon>
        <taxon>Bacillota</taxon>
        <taxon>Bacilli</taxon>
        <taxon>Bacillales</taxon>
        <taxon>Staphylococcaceae</taxon>
        <taxon>Staphylococcus</taxon>
    </lineage>
</organism>
<dbReference type="InterPro" id="IPR000182">
    <property type="entry name" value="GNAT_dom"/>
</dbReference>
<evidence type="ECO:0000259" key="1">
    <source>
        <dbReference type="PROSITE" id="PS51186"/>
    </source>
</evidence>
<dbReference type="GO" id="GO:0016747">
    <property type="term" value="F:acyltransferase activity, transferring groups other than amino-acyl groups"/>
    <property type="evidence" value="ECO:0007669"/>
    <property type="project" value="InterPro"/>
</dbReference>
<dbReference type="PANTHER" id="PTHR43259:SF1">
    <property type="entry name" value="N-ACETYLTRANSFERASE DOMAIN-CONTAINING PROTEIN"/>
    <property type="match status" value="1"/>
</dbReference>
<protein>
    <submittedName>
        <fullName evidence="2">Acetyltransferase (GNAT) family protein</fullName>
    </submittedName>
</protein>
<dbReference type="PROSITE" id="PS51186">
    <property type="entry name" value="GNAT"/>
    <property type="match status" value="1"/>
</dbReference>
<dbReference type="InterPro" id="IPR052829">
    <property type="entry name" value="N-acetyltransferase_domain"/>
</dbReference>
<accession>A0A077VJ11</accession>
<reference evidence="2 3" key="1">
    <citation type="submission" date="2014-05" db="EMBL/GenBank/DDBJ databases">
        <authorList>
            <person name="Aslett A.Martin."/>
            <person name="De Silva Nishadi"/>
        </authorList>
    </citation>
    <scope>NUCLEOTIDE SEQUENCE [LARGE SCALE GENOMIC DNA]</scope>
</reference>
<dbReference type="PANTHER" id="PTHR43259">
    <property type="entry name" value="SPT10P"/>
    <property type="match status" value="1"/>
</dbReference>
<gene>
    <name evidence="2" type="ORF">ERS140147_01341</name>
</gene>
<feature type="domain" description="N-acetyltransferase" evidence="1">
    <location>
        <begin position="2"/>
        <end position="185"/>
    </location>
</feature>
<accession>A0A448CV39</accession>
<proteinExistence type="predicted"/>
<keyword evidence="2" id="KW-0808">Transferase</keyword>